<name>A0A0D2ADR2_9PEZI</name>
<reference evidence="7 8" key="1">
    <citation type="submission" date="2015-01" db="EMBL/GenBank/DDBJ databases">
        <title>The Genome Sequence of Ochroconis gallopava CBS43764.</title>
        <authorList>
            <consortium name="The Broad Institute Genomics Platform"/>
            <person name="Cuomo C."/>
            <person name="de Hoog S."/>
            <person name="Gorbushina A."/>
            <person name="Stielow B."/>
            <person name="Teixiera M."/>
            <person name="Abouelleil A."/>
            <person name="Chapman S.B."/>
            <person name="Priest M."/>
            <person name="Young S.K."/>
            <person name="Wortman J."/>
            <person name="Nusbaum C."/>
            <person name="Birren B."/>
        </authorList>
    </citation>
    <scope>NUCLEOTIDE SEQUENCE [LARGE SCALE GENOMIC DNA]</scope>
    <source>
        <strain evidence="7 8">CBS 43764</strain>
    </source>
</reference>
<keyword evidence="3 6" id="KW-1133">Transmembrane helix</keyword>
<dbReference type="EMBL" id="KN847538">
    <property type="protein sequence ID" value="KIW05138.1"/>
    <property type="molecule type" value="Genomic_DNA"/>
</dbReference>
<feature type="region of interest" description="Disordered" evidence="5">
    <location>
        <begin position="254"/>
        <end position="282"/>
    </location>
</feature>
<accession>A0A0D2ADR2</accession>
<gene>
    <name evidence="7" type="ORF">PV09_03689</name>
</gene>
<dbReference type="PROSITE" id="PS01346">
    <property type="entry name" value="CLAUDIN"/>
    <property type="match status" value="1"/>
</dbReference>
<dbReference type="GeneID" id="27311662"/>
<dbReference type="PANTHER" id="PTHR28019">
    <property type="entry name" value="CELL MEMBRANE PROTEIN YLR413W-RELATED"/>
    <property type="match status" value="1"/>
</dbReference>
<sequence length="282" mass="31496">MEKSLLHRETRTRKRWAIISSFSLVISVVFLILCELGTTSSSRLPNVYFIKLDLSNIIPTSVPNYSLINTIAQTLGLHDYYQVGLWNYCAANNGEGIVECSKPKTLFWFNPIAVIQSELLSGATIAFPTEIQNVLHILKTASQWMFGLFLTAVVLDFVMIFITPLALYSKLLSLPIAIFSFLSALVTTVAAILGTVIFVIFRNAARAQTNLNIGANIGSEMFAFMWIAAGFSLFSFLIQMSLLCCCRSRRKAKKEWRKRHANSVNGSDKEKDDASPQRSSMT</sequence>
<comment type="subcellular location">
    <subcellularLocation>
        <location evidence="1">Membrane</location>
        <topology evidence="1">Multi-pass membrane protein</topology>
    </subcellularLocation>
</comment>
<evidence type="ECO:0000256" key="6">
    <source>
        <dbReference type="SAM" id="Phobius"/>
    </source>
</evidence>
<dbReference type="InterPro" id="IPR009571">
    <property type="entry name" value="SUR7/Rim9-like_fungi"/>
</dbReference>
<dbReference type="STRING" id="253628.A0A0D2ADR2"/>
<feature type="transmembrane region" description="Helical" evidence="6">
    <location>
        <begin position="221"/>
        <end position="245"/>
    </location>
</feature>
<dbReference type="HOGENOM" id="CLU_034574_0_0_1"/>
<dbReference type="InterPro" id="IPR052413">
    <property type="entry name" value="SUR7_domain"/>
</dbReference>
<evidence type="ECO:0000256" key="5">
    <source>
        <dbReference type="SAM" id="MobiDB-lite"/>
    </source>
</evidence>
<keyword evidence="4 6" id="KW-0472">Membrane</keyword>
<evidence type="ECO:0000256" key="3">
    <source>
        <dbReference type="ARBA" id="ARBA00022989"/>
    </source>
</evidence>
<protein>
    <submittedName>
        <fullName evidence="7">Uncharacterized protein</fullName>
    </submittedName>
</protein>
<evidence type="ECO:0000256" key="1">
    <source>
        <dbReference type="ARBA" id="ARBA00004141"/>
    </source>
</evidence>
<dbReference type="RefSeq" id="XP_016215007.1">
    <property type="nucleotide sequence ID" value="XM_016356918.1"/>
</dbReference>
<evidence type="ECO:0000256" key="2">
    <source>
        <dbReference type="ARBA" id="ARBA00022692"/>
    </source>
</evidence>
<dbReference type="GO" id="GO:0051285">
    <property type="term" value="C:cell cortex of cell tip"/>
    <property type="evidence" value="ECO:0007669"/>
    <property type="project" value="TreeGrafter"/>
</dbReference>
<dbReference type="InterPro" id="IPR017974">
    <property type="entry name" value="Claudin_CS"/>
</dbReference>
<dbReference type="VEuPathDB" id="FungiDB:PV09_03689"/>
<keyword evidence="2 6" id="KW-0812">Transmembrane</keyword>
<dbReference type="OrthoDB" id="2327445at2759"/>
<organism evidence="7 8">
    <name type="scientific">Verruconis gallopava</name>
    <dbReference type="NCBI Taxonomy" id="253628"/>
    <lineage>
        <taxon>Eukaryota</taxon>
        <taxon>Fungi</taxon>
        <taxon>Dikarya</taxon>
        <taxon>Ascomycota</taxon>
        <taxon>Pezizomycotina</taxon>
        <taxon>Dothideomycetes</taxon>
        <taxon>Pleosporomycetidae</taxon>
        <taxon>Venturiales</taxon>
        <taxon>Sympoventuriaceae</taxon>
        <taxon>Verruconis</taxon>
    </lineage>
</organism>
<feature type="transmembrane region" description="Helical" evidence="6">
    <location>
        <begin position="16"/>
        <end position="38"/>
    </location>
</feature>
<dbReference type="Proteomes" id="UP000053259">
    <property type="component" value="Unassembled WGS sequence"/>
</dbReference>
<evidence type="ECO:0000256" key="4">
    <source>
        <dbReference type="ARBA" id="ARBA00023136"/>
    </source>
</evidence>
<dbReference type="InParanoid" id="A0A0D2ADR2"/>
<evidence type="ECO:0000313" key="8">
    <source>
        <dbReference type="Proteomes" id="UP000053259"/>
    </source>
</evidence>
<dbReference type="GO" id="GO:0005886">
    <property type="term" value="C:plasma membrane"/>
    <property type="evidence" value="ECO:0007669"/>
    <property type="project" value="InterPro"/>
</dbReference>
<evidence type="ECO:0000313" key="7">
    <source>
        <dbReference type="EMBL" id="KIW05138.1"/>
    </source>
</evidence>
<feature type="transmembrane region" description="Helical" evidence="6">
    <location>
        <begin position="174"/>
        <end position="201"/>
    </location>
</feature>
<feature type="transmembrane region" description="Helical" evidence="6">
    <location>
        <begin position="144"/>
        <end position="167"/>
    </location>
</feature>
<dbReference type="GO" id="GO:0031505">
    <property type="term" value="P:fungal-type cell wall organization"/>
    <property type="evidence" value="ECO:0007669"/>
    <property type="project" value="TreeGrafter"/>
</dbReference>
<dbReference type="AlphaFoldDB" id="A0A0D2ADR2"/>
<dbReference type="Pfam" id="PF06687">
    <property type="entry name" value="SUR7"/>
    <property type="match status" value="1"/>
</dbReference>
<keyword evidence="8" id="KW-1185">Reference proteome</keyword>
<proteinExistence type="predicted"/>
<dbReference type="PANTHER" id="PTHR28019:SF2">
    <property type="entry name" value="CELL MEMBRANE PROTEIN YLR413W-RELATED"/>
    <property type="match status" value="1"/>
</dbReference>
<dbReference type="FunCoup" id="A0A0D2ADR2">
    <property type="interactions" value="55"/>
</dbReference>